<proteinExistence type="predicted"/>
<dbReference type="EMBL" id="MN035337">
    <property type="protein sequence ID" value="QDH90197.1"/>
    <property type="molecule type" value="Genomic_RNA"/>
</dbReference>
<sequence length="118" mass="12251">MALTVNAGSYTADSFNKDSVSYIGPAKTVTIKDDVKLSRTAPKPSASFSGLGRTEAKLTRTLTLTGALTSLGDAIVSVQVSVPVGYTAANVDTLLDDFGAFVASASMKSHVKSQKISY</sequence>
<reference evidence="1" key="1">
    <citation type="submission" date="2019-05" db="EMBL/GenBank/DDBJ databases">
        <title>Metatranscriptomic reconstruction reveals RNA viruses with the potential to shape carbon cycling in soil.</title>
        <authorList>
            <person name="Starr E.P."/>
            <person name="Nuccio E."/>
            <person name="Pett-Ridge J."/>
            <person name="Banfield J.F."/>
            <person name="Firestone M.K."/>
        </authorList>
    </citation>
    <scope>NUCLEOTIDE SEQUENCE</scope>
    <source>
        <strain evidence="1">H1_Bulk_30_scaffold_972</strain>
    </source>
</reference>
<evidence type="ECO:0000313" key="1">
    <source>
        <dbReference type="EMBL" id="QDH90197.1"/>
    </source>
</evidence>
<name>A0A514D9C5_9VIRU</name>
<organism evidence="1">
    <name type="scientific">Leviviridae sp</name>
    <dbReference type="NCBI Taxonomy" id="2027243"/>
    <lineage>
        <taxon>Viruses</taxon>
        <taxon>Riboviria</taxon>
        <taxon>Orthornavirae</taxon>
        <taxon>Lenarviricota</taxon>
        <taxon>Leviviricetes</taxon>
        <taxon>Norzivirales</taxon>
        <taxon>Fiersviridae</taxon>
    </lineage>
</organism>
<accession>A0A514D9C5</accession>
<gene>
    <name evidence="1" type="ORF">H1Bulk30972_000002</name>
</gene>
<protein>
    <submittedName>
        <fullName evidence="1">Uncharacterized protein</fullName>
    </submittedName>
</protein>